<name>A0A2P5FDD9_TREOI</name>
<gene>
    <name evidence="2" type="ORF">TorRG33x02_083330</name>
</gene>
<evidence type="ECO:0000256" key="1">
    <source>
        <dbReference type="SAM" id="MobiDB-lite"/>
    </source>
</evidence>
<sequence>MAGNMPSTPESPTLGGFNIDQLPHTSRTSENLSDDEEAAVDPEISRDEPKDVPVEEEEEEEDGEDLFHDNFMESVSSISVFSII</sequence>
<keyword evidence="3" id="KW-1185">Reference proteome</keyword>
<feature type="compositionally biased region" description="Acidic residues" evidence="1">
    <location>
        <begin position="54"/>
        <end position="64"/>
    </location>
</feature>
<organism evidence="2 3">
    <name type="scientific">Trema orientale</name>
    <name type="common">Charcoal tree</name>
    <name type="synonym">Celtis orientalis</name>
    <dbReference type="NCBI Taxonomy" id="63057"/>
    <lineage>
        <taxon>Eukaryota</taxon>
        <taxon>Viridiplantae</taxon>
        <taxon>Streptophyta</taxon>
        <taxon>Embryophyta</taxon>
        <taxon>Tracheophyta</taxon>
        <taxon>Spermatophyta</taxon>
        <taxon>Magnoliopsida</taxon>
        <taxon>eudicotyledons</taxon>
        <taxon>Gunneridae</taxon>
        <taxon>Pentapetalae</taxon>
        <taxon>rosids</taxon>
        <taxon>fabids</taxon>
        <taxon>Rosales</taxon>
        <taxon>Cannabaceae</taxon>
        <taxon>Trema</taxon>
    </lineage>
</organism>
<dbReference type="EMBL" id="JXTC01000042">
    <property type="protein sequence ID" value="PON95810.1"/>
    <property type="molecule type" value="Genomic_DNA"/>
</dbReference>
<dbReference type="STRING" id="63057.A0A2P5FDD9"/>
<protein>
    <submittedName>
        <fullName evidence="2">Uncharacterized protein</fullName>
    </submittedName>
</protein>
<accession>A0A2P5FDD9</accession>
<evidence type="ECO:0000313" key="2">
    <source>
        <dbReference type="EMBL" id="PON95810.1"/>
    </source>
</evidence>
<feature type="compositionally biased region" description="Basic and acidic residues" evidence="1">
    <location>
        <begin position="43"/>
        <end position="53"/>
    </location>
</feature>
<dbReference type="AlphaFoldDB" id="A0A2P5FDD9"/>
<reference evidence="3" key="1">
    <citation type="submission" date="2016-06" db="EMBL/GenBank/DDBJ databases">
        <title>Parallel loss of symbiosis genes in relatives of nitrogen-fixing non-legume Parasponia.</title>
        <authorList>
            <person name="Van Velzen R."/>
            <person name="Holmer R."/>
            <person name="Bu F."/>
            <person name="Rutten L."/>
            <person name="Van Zeijl A."/>
            <person name="Liu W."/>
            <person name="Santuari L."/>
            <person name="Cao Q."/>
            <person name="Sharma T."/>
            <person name="Shen D."/>
            <person name="Roswanjaya Y."/>
            <person name="Wardhani T."/>
            <person name="Kalhor M.S."/>
            <person name="Jansen J."/>
            <person name="Van den Hoogen J."/>
            <person name="Gungor B."/>
            <person name="Hartog M."/>
            <person name="Hontelez J."/>
            <person name="Verver J."/>
            <person name="Yang W.-C."/>
            <person name="Schijlen E."/>
            <person name="Repin R."/>
            <person name="Schilthuizen M."/>
            <person name="Schranz E."/>
            <person name="Heidstra R."/>
            <person name="Miyata K."/>
            <person name="Fedorova E."/>
            <person name="Kohlen W."/>
            <person name="Bisseling T."/>
            <person name="Smit S."/>
            <person name="Geurts R."/>
        </authorList>
    </citation>
    <scope>NUCLEOTIDE SEQUENCE [LARGE SCALE GENOMIC DNA]</scope>
    <source>
        <strain evidence="3">cv. RG33-2</strain>
    </source>
</reference>
<comment type="caution">
    <text evidence="2">The sequence shown here is derived from an EMBL/GenBank/DDBJ whole genome shotgun (WGS) entry which is preliminary data.</text>
</comment>
<dbReference type="InParanoid" id="A0A2P5FDD9"/>
<proteinExistence type="predicted"/>
<feature type="compositionally biased region" description="Polar residues" evidence="1">
    <location>
        <begin position="1"/>
        <end position="11"/>
    </location>
</feature>
<evidence type="ECO:0000313" key="3">
    <source>
        <dbReference type="Proteomes" id="UP000237000"/>
    </source>
</evidence>
<dbReference type="Proteomes" id="UP000237000">
    <property type="component" value="Unassembled WGS sequence"/>
</dbReference>
<feature type="region of interest" description="Disordered" evidence="1">
    <location>
        <begin position="1"/>
        <end position="71"/>
    </location>
</feature>